<dbReference type="PANTHER" id="PTHR34475">
    <property type="match status" value="1"/>
</dbReference>
<dbReference type="PANTHER" id="PTHR34475:SF1">
    <property type="entry name" value="CYTOSKELETON PROTEIN RODZ"/>
    <property type="match status" value="1"/>
</dbReference>
<keyword evidence="4" id="KW-1185">Reference proteome</keyword>
<dbReference type="RefSeq" id="WP_307905078.1">
    <property type="nucleotide sequence ID" value="NZ_AP027059.1"/>
</dbReference>
<dbReference type="AlphaFoldDB" id="A0AAU9DJT3"/>
<dbReference type="InterPro" id="IPR001387">
    <property type="entry name" value="Cro/C1-type_HTH"/>
</dbReference>
<evidence type="ECO:0000259" key="2">
    <source>
        <dbReference type="PROSITE" id="PS50943"/>
    </source>
</evidence>
<feature type="domain" description="HTH cro/C1-type" evidence="2">
    <location>
        <begin position="9"/>
        <end position="34"/>
    </location>
</feature>
<dbReference type="EMBL" id="AP027059">
    <property type="protein sequence ID" value="BDU50142.1"/>
    <property type="molecule type" value="Genomic_DNA"/>
</dbReference>
<dbReference type="InterPro" id="IPR010982">
    <property type="entry name" value="Lambda_DNA-bd_dom_sf"/>
</dbReference>
<keyword evidence="1" id="KW-0812">Transmembrane</keyword>
<dbReference type="Gene3D" id="1.10.260.40">
    <property type="entry name" value="lambda repressor-like DNA-binding domains"/>
    <property type="match status" value="1"/>
</dbReference>
<dbReference type="Proteomes" id="UP001321582">
    <property type="component" value="Chromosome"/>
</dbReference>
<reference evidence="3 4" key="1">
    <citation type="submission" date="2022-11" db="EMBL/GenBank/DDBJ databases">
        <title>Haliovirga abyssi gen. nov., sp. nov., a mesophilic fermentative bacterium isolated from the Iheya North hydrothermal field and the proposal of Haliovirgaceae fam. nov.</title>
        <authorList>
            <person name="Miyazaki U."/>
            <person name="Tame A."/>
            <person name="Miyazaki J."/>
            <person name="Takai K."/>
            <person name="Sawayama S."/>
            <person name="Kitajima M."/>
            <person name="Okamoto A."/>
            <person name="Nakagawa S."/>
        </authorList>
    </citation>
    <scope>NUCLEOTIDE SEQUENCE [LARGE SCALE GENOMIC DNA]</scope>
    <source>
        <strain evidence="3 4">IC12</strain>
    </source>
</reference>
<sequence length="233" mass="27160">MNDFFGVYLKEAREAKGITIEEIAKETKIQKRYLEALEAEEFEEIPGETYIRGFLKNYSTFVGLDVKEVIQKYEETKKTHVELEEEKIVKTIENNKKNFIIGGILLLVILIFIILFEISNKKEIKIGKKEVETSNIISKKVVEKKNSENGGNIKFKIVAFNLIKIKAEKKSWIVIMENKKNKFSGFLEKNKSINLKTKNKVIIKVYKKGKIIVDYNGKREDLGNDKKDIWKEF</sequence>
<organism evidence="3 4">
    <name type="scientific">Haliovirga abyssi</name>
    <dbReference type="NCBI Taxonomy" id="2996794"/>
    <lineage>
        <taxon>Bacteria</taxon>
        <taxon>Fusobacteriati</taxon>
        <taxon>Fusobacteriota</taxon>
        <taxon>Fusobacteriia</taxon>
        <taxon>Fusobacteriales</taxon>
        <taxon>Haliovirgaceae</taxon>
        <taxon>Haliovirga</taxon>
    </lineage>
</organism>
<dbReference type="GO" id="GO:0003677">
    <property type="term" value="F:DNA binding"/>
    <property type="evidence" value="ECO:0007669"/>
    <property type="project" value="InterPro"/>
</dbReference>
<dbReference type="KEGG" id="haby:HLVA_07110"/>
<feature type="transmembrane region" description="Helical" evidence="1">
    <location>
        <begin position="99"/>
        <end position="119"/>
    </location>
</feature>
<protein>
    <recommendedName>
        <fullName evidence="2">HTH cro/C1-type domain-containing protein</fullName>
    </recommendedName>
</protein>
<accession>A0AAU9DJT3</accession>
<dbReference type="InterPro" id="IPR050400">
    <property type="entry name" value="Bact_Cytoskel_RodZ"/>
</dbReference>
<evidence type="ECO:0000313" key="3">
    <source>
        <dbReference type="EMBL" id="BDU50142.1"/>
    </source>
</evidence>
<evidence type="ECO:0000313" key="4">
    <source>
        <dbReference type="Proteomes" id="UP001321582"/>
    </source>
</evidence>
<keyword evidence="1" id="KW-0472">Membrane</keyword>
<dbReference type="PROSITE" id="PS50943">
    <property type="entry name" value="HTH_CROC1"/>
    <property type="match status" value="1"/>
</dbReference>
<dbReference type="SUPFAM" id="SSF47413">
    <property type="entry name" value="lambda repressor-like DNA-binding domains"/>
    <property type="match status" value="1"/>
</dbReference>
<evidence type="ECO:0000256" key="1">
    <source>
        <dbReference type="SAM" id="Phobius"/>
    </source>
</evidence>
<name>A0AAU9DJT3_9FUSO</name>
<proteinExistence type="predicted"/>
<dbReference type="Pfam" id="PF13413">
    <property type="entry name" value="HTH_25"/>
    <property type="match status" value="1"/>
</dbReference>
<keyword evidence="1" id="KW-1133">Transmembrane helix</keyword>
<gene>
    <name evidence="3" type="ORF">HLVA_07110</name>
</gene>